<organism evidence="6">
    <name type="scientific">invertebrate metagenome</name>
    <dbReference type="NCBI Taxonomy" id="1711999"/>
    <lineage>
        <taxon>unclassified sequences</taxon>
        <taxon>metagenomes</taxon>
        <taxon>organismal metagenomes</taxon>
    </lineage>
</organism>
<evidence type="ECO:0000259" key="4">
    <source>
        <dbReference type="Pfam" id="PF13229"/>
    </source>
</evidence>
<dbReference type="GO" id="GO:0005576">
    <property type="term" value="C:extracellular region"/>
    <property type="evidence" value="ECO:0007669"/>
    <property type="project" value="UniProtKB-SubCell"/>
</dbReference>
<dbReference type="CDD" id="cd01951">
    <property type="entry name" value="lectin_L-type"/>
    <property type="match status" value="1"/>
</dbReference>
<dbReference type="Gene3D" id="2.60.120.200">
    <property type="match status" value="1"/>
</dbReference>
<keyword evidence="2" id="KW-0964">Secreted</keyword>
<dbReference type="Pfam" id="PF13229">
    <property type="entry name" value="Beta_helix"/>
    <property type="match status" value="1"/>
</dbReference>
<dbReference type="InterPro" id="IPR011050">
    <property type="entry name" value="Pectin_lyase_fold/virulence"/>
</dbReference>
<dbReference type="SUPFAM" id="SSF117074">
    <property type="entry name" value="Hypothetical protein PA1324"/>
    <property type="match status" value="1"/>
</dbReference>
<dbReference type="EMBL" id="NSIT01000006">
    <property type="protein sequence ID" value="PJE80756.1"/>
    <property type="molecule type" value="Genomic_DNA"/>
</dbReference>
<feature type="domain" description="Right handed beta helix" evidence="4">
    <location>
        <begin position="676"/>
        <end position="832"/>
    </location>
</feature>
<evidence type="ECO:0000256" key="3">
    <source>
        <dbReference type="ARBA" id="ARBA00022729"/>
    </source>
</evidence>
<dbReference type="InterPro" id="IPR006626">
    <property type="entry name" value="PbH1"/>
</dbReference>
<dbReference type="InterPro" id="IPR013320">
    <property type="entry name" value="ConA-like_dom_sf"/>
</dbReference>
<comment type="subcellular location">
    <subcellularLocation>
        <location evidence="1">Secreted</location>
    </subcellularLocation>
</comment>
<dbReference type="InterPro" id="IPR013783">
    <property type="entry name" value="Ig-like_fold"/>
</dbReference>
<dbReference type="InterPro" id="IPR039448">
    <property type="entry name" value="Beta_helix"/>
</dbReference>
<evidence type="ECO:0008006" key="7">
    <source>
        <dbReference type="Google" id="ProtNLM"/>
    </source>
</evidence>
<proteinExistence type="predicted"/>
<sequence>MKNYFHTPFRSPCLLRQLILGCLLVLASANTLYALDCTNSNSFTCSPLPTGGNWQTGGNSVRTNTDTSGNWLQLTHAGANQVGFTYFNQPFLAGAGFTAEFEFSASNGSTYQPADGLVFFLFKGDGSFTPGYAGGNLGYRGLGNAYLGAGFDLYGGFRSAGTRPYVSSKNHIVIRGSQVSGYPYIASKKVENAPFSTKNSTRNPFKVTVSFLPTNYERNNYRAHVSLTETNTSRNWTLDTLITEKPFDTLRLGFVAATGEAHARQEVRNVKVTHPVDLSVTGKIADIASNGEISYELTAAHQGNYPDNNASLSVTLPEYLELTQPLQCRSNSNCKIRNTVSDTQVKLDFSSTNREIALILKGRVKPGAKQGGNLTAKITTSTYFLDPTPNNNQVIVPIRLLTGKVMSYTSGNLSPEPHDGRPMTTKVLLFKATTDIPDRQNSPLLYTYTNESGEYAFPSRPEHAYWIAAASTRRIHTEQPDQVWSGSGGLCSAQKNGTEALADAGYCFGGRQAGHSDPFRYEDWPWLDEMQHIIKVVPEQDKHPVLTRHHLDFGFSYDVVTHTNDNGQGSVRQFIWNALTESGSGNMLFVPVTPKNTTHGWKTELLSPLPSLSKTHMTLDGRAWNYLSPQRRALSTENAKPGITAGAQQTTLPSFLKPDLELNVLHQQGASVILLDADHLTVSNLAVSVSDNRNQTYGIHASSRCTSCTINHNVIGIPAHGVLDTTQTLFSGIQTESGSEVIIDHNWIEGTRQAGINFRGSGSIHNNLLLNNATLASSSDAISLEGNISDDSRLITISDNHINGASGIVLEGWRLLYPKKLIISGNTLAGAGQKHTMDSTGTSIRGEGAGIRLMAINDSTNAINVFDNRFEQNNGPGVVIAHLDGNHSSRGNKITQNHFIDNTSIPIDLDSNPQKKSGDGVTENTGVYVLSGARSNEGIDRPIIHQVLLDEKRQVITIKGFAMPGVFLEFYQKHNNEYVYHLTQQEGNSEDKATDSAYYTDPVSQTRIQQNKFQFELPASRFSASDSIVAVAFDNKGNTSEFSNHINTQKSSSLLVTLWKDTNKNGVKDNNEMPLGKLIVQLYQIDNSGQQIPITHKITDLKGELTMSGLLAGQYKVEISPDQPALKDLIPGKNTPNPQTITLNSGESGKLFFGYINPTEVLQLTPNHHRMLTPGVQSSFSHTLRTSLTGRFAVSYQWNDPAHPDKKMANDHWPVIIKSFYCETNQGMNTAGNIITIGKENKTPNERTYSVCLKAGFFIPANTAYGVKRTLALKVEQVPEVSDKLNTTPTSKKELLTATVINDIAITEAQAGKLTLNKWVTNISQEKHNQTRSNKASPGDILEYTIVFTNTGTAPVTDIAIADQTPPFSTLLKSIACADKKPDSIQCDKSTFNSSYKGYRGELNWPFKGTLQPDEQGIVSYQVKIE</sequence>
<comment type="caution">
    <text evidence="6">The sequence shown here is derived from an EMBL/GenBank/DDBJ whole genome shotgun (WGS) entry which is preliminary data.</text>
</comment>
<keyword evidence="3" id="KW-0732">Signal</keyword>
<evidence type="ECO:0000313" key="6">
    <source>
        <dbReference type="EMBL" id="PJE80756.1"/>
    </source>
</evidence>
<dbReference type="SMART" id="SM00710">
    <property type="entry name" value="PbH1"/>
    <property type="match status" value="7"/>
</dbReference>
<dbReference type="Gene3D" id="2.160.20.10">
    <property type="entry name" value="Single-stranded right-handed beta-helix, Pectin lyase-like"/>
    <property type="match status" value="1"/>
</dbReference>
<gene>
    <name evidence="6" type="ORF">CI610_00244</name>
</gene>
<dbReference type="NCBIfam" id="TIGR01451">
    <property type="entry name" value="B_ant_repeat"/>
    <property type="match status" value="1"/>
</dbReference>
<dbReference type="InterPro" id="IPR056573">
    <property type="entry name" value="Lectin_L-type_dom"/>
</dbReference>
<dbReference type="InterPro" id="IPR012334">
    <property type="entry name" value="Pectin_lyas_fold"/>
</dbReference>
<dbReference type="InterPro" id="IPR047589">
    <property type="entry name" value="DUF11_rpt"/>
</dbReference>
<dbReference type="SUPFAM" id="SSF49899">
    <property type="entry name" value="Concanavalin A-like lectins/glucanases"/>
    <property type="match status" value="1"/>
</dbReference>
<protein>
    <recommendedName>
        <fullName evidence="7">DUF11 domain-containing protein</fullName>
    </recommendedName>
</protein>
<evidence type="ECO:0000256" key="1">
    <source>
        <dbReference type="ARBA" id="ARBA00004613"/>
    </source>
</evidence>
<dbReference type="Gene3D" id="2.60.40.10">
    <property type="entry name" value="Immunoglobulins"/>
    <property type="match status" value="1"/>
</dbReference>
<accession>A0A2H9TBY6</accession>
<evidence type="ECO:0000256" key="2">
    <source>
        <dbReference type="ARBA" id="ARBA00022525"/>
    </source>
</evidence>
<reference evidence="6" key="1">
    <citation type="journal article" date="2017" name="Appl. Environ. Microbiol.">
        <title>Molecular characterization of an Endozoicomonas-like organism causing infection in king scallop Pecten maximus L.</title>
        <authorList>
            <person name="Cano I."/>
            <person name="van Aerle R."/>
            <person name="Ross S."/>
            <person name="Verner-Jeffreys D.W."/>
            <person name="Paley R.K."/>
            <person name="Rimmer G."/>
            <person name="Ryder D."/>
            <person name="Hooper P."/>
            <person name="Stone D."/>
            <person name="Feist S.W."/>
        </authorList>
    </citation>
    <scope>NUCLEOTIDE SEQUENCE</scope>
</reference>
<feature type="domain" description="SD-repeat containing protein B" evidence="5">
    <location>
        <begin position="1058"/>
        <end position="1121"/>
    </location>
</feature>
<evidence type="ECO:0000259" key="5">
    <source>
        <dbReference type="Pfam" id="PF17210"/>
    </source>
</evidence>
<dbReference type="InterPro" id="IPR033764">
    <property type="entry name" value="Sdr_B"/>
</dbReference>
<name>A0A2H9TBY6_9ZZZZ</name>
<dbReference type="Pfam" id="PF17210">
    <property type="entry name" value="SdrD_B"/>
    <property type="match status" value="1"/>
</dbReference>
<dbReference type="SUPFAM" id="SSF51126">
    <property type="entry name" value="Pectin lyase-like"/>
    <property type="match status" value="1"/>
</dbReference>